<accession>A0AAN9GIJ9</accession>
<name>A0AAN9GIJ9_9CAEN</name>
<comment type="caution">
    <text evidence="2">The sequence shown here is derived from an EMBL/GenBank/DDBJ whole genome shotgun (WGS) entry which is preliminary data.</text>
</comment>
<evidence type="ECO:0000256" key="1">
    <source>
        <dbReference type="SAM" id="SignalP"/>
    </source>
</evidence>
<protein>
    <submittedName>
        <fullName evidence="2">Uncharacterized protein</fullName>
    </submittedName>
</protein>
<dbReference type="EMBL" id="JBAMIC010000003">
    <property type="protein sequence ID" value="KAK7109204.1"/>
    <property type="molecule type" value="Genomic_DNA"/>
</dbReference>
<feature type="chain" id="PRO_5042992479" evidence="1">
    <location>
        <begin position="22"/>
        <end position="201"/>
    </location>
</feature>
<gene>
    <name evidence="2" type="ORF">V1264_013289</name>
</gene>
<reference evidence="2 3" key="1">
    <citation type="submission" date="2024-02" db="EMBL/GenBank/DDBJ databases">
        <title>Chromosome-scale genome assembly of the rough periwinkle Littorina saxatilis.</title>
        <authorList>
            <person name="De Jode A."/>
            <person name="Faria R."/>
            <person name="Formenti G."/>
            <person name="Sims Y."/>
            <person name="Smith T.P."/>
            <person name="Tracey A."/>
            <person name="Wood J.M.D."/>
            <person name="Zagrodzka Z.B."/>
            <person name="Johannesson K."/>
            <person name="Butlin R.K."/>
            <person name="Leder E.H."/>
        </authorList>
    </citation>
    <scope>NUCLEOTIDE SEQUENCE [LARGE SCALE GENOMIC DNA]</scope>
    <source>
        <strain evidence="2">Snail1</strain>
        <tissue evidence="2">Muscle</tissue>
    </source>
</reference>
<feature type="signal peptide" evidence="1">
    <location>
        <begin position="1"/>
        <end position="21"/>
    </location>
</feature>
<dbReference type="AlphaFoldDB" id="A0AAN9GIJ9"/>
<dbReference type="Proteomes" id="UP001374579">
    <property type="component" value="Unassembled WGS sequence"/>
</dbReference>
<keyword evidence="3" id="KW-1185">Reference proteome</keyword>
<evidence type="ECO:0000313" key="3">
    <source>
        <dbReference type="Proteomes" id="UP001374579"/>
    </source>
</evidence>
<sequence>MAGVVGPVSLLLSCVLLASSAQCMTEFMIFDIKGNLSSDEVINVFCDYNVRYIFRVTLAQRFIVVMPNVSQSDLAGLTIPSAEVTSYVAERSDEFYASFGAGKENVDRRDLHGKDQMLVEVEFTMQELSLRKYKRVFKKIGDHLQTIKREFAVHGYHLLGYLPPRIMALSYYAGKVANSMIEKTGSPAYIRLKTSPVLRVL</sequence>
<keyword evidence="1" id="KW-0732">Signal</keyword>
<proteinExistence type="predicted"/>
<organism evidence="2 3">
    <name type="scientific">Littorina saxatilis</name>
    <dbReference type="NCBI Taxonomy" id="31220"/>
    <lineage>
        <taxon>Eukaryota</taxon>
        <taxon>Metazoa</taxon>
        <taxon>Spiralia</taxon>
        <taxon>Lophotrochozoa</taxon>
        <taxon>Mollusca</taxon>
        <taxon>Gastropoda</taxon>
        <taxon>Caenogastropoda</taxon>
        <taxon>Littorinimorpha</taxon>
        <taxon>Littorinoidea</taxon>
        <taxon>Littorinidae</taxon>
        <taxon>Littorina</taxon>
    </lineage>
</organism>
<evidence type="ECO:0000313" key="2">
    <source>
        <dbReference type="EMBL" id="KAK7109204.1"/>
    </source>
</evidence>